<accession>A0ABT4G8S4</accession>
<sequence>MPRKTKGWLRKMRELGLGRQGFGGWMSGSELMVQRGAFRAVQERQGRNIAVLEQLGLVRGRNNAVHEQAGFAHDKKAVHEQQGFVQSKKAVHEQQGFVQSKKAVYEQQGFVQSKKAVHEQQGFVQGKMSVVQKNNVYPLLPRKAAAKIPALSPIAILEADKWVLRKQLVIQIAKRHSGKVRLQDVAAECNVNIRIAAEWLKRLSVEGMLSLVAGQRNVMIYSLKDVGRVHK</sequence>
<reference evidence="1 2" key="1">
    <citation type="submission" date="2022-05" db="EMBL/GenBank/DDBJ databases">
        <title>Genome Sequencing of Bee-Associated Microbes.</title>
        <authorList>
            <person name="Dunlap C."/>
        </authorList>
    </citation>
    <scope>NUCLEOTIDE SEQUENCE [LARGE SCALE GENOMIC DNA]</scope>
    <source>
        <strain evidence="1 2">NRRL B-14421</strain>
    </source>
</reference>
<evidence type="ECO:0000313" key="2">
    <source>
        <dbReference type="Proteomes" id="UP001527099"/>
    </source>
</evidence>
<protein>
    <recommendedName>
        <fullName evidence="3">Helix-turn-helix domain-containing protein</fullName>
    </recommendedName>
</protein>
<proteinExistence type="predicted"/>
<dbReference type="RefSeq" id="WP_268614122.1">
    <property type="nucleotide sequence ID" value="NZ_JAMDMX010000016.1"/>
</dbReference>
<name>A0ABT4G8S4_9BACL</name>
<dbReference type="EMBL" id="JAMDMX010000016">
    <property type="protein sequence ID" value="MCY9692586.1"/>
    <property type="molecule type" value="Genomic_DNA"/>
</dbReference>
<evidence type="ECO:0000313" key="1">
    <source>
        <dbReference type="EMBL" id="MCY9692586.1"/>
    </source>
</evidence>
<comment type="caution">
    <text evidence="1">The sequence shown here is derived from an EMBL/GenBank/DDBJ whole genome shotgun (WGS) entry which is preliminary data.</text>
</comment>
<keyword evidence="2" id="KW-1185">Reference proteome</keyword>
<gene>
    <name evidence="1" type="ORF">M5X19_06675</name>
</gene>
<evidence type="ECO:0008006" key="3">
    <source>
        <dbReference type="Google" id="ProtNLM"/>
    </source>
</evidence>
<dbReference type="Proteomes" id="UP001527099">
    <property type="component" value="Unassembled WGS sequence"/>
</dbReference>
<organism evidence="1 2">
    <name type="scientific">Paenibacillus alginolyticus</name>
    <dbReference type="NCBI Taxonomy" id="59839"/>
    <lineage>
        <taxon>Bacteria</taxon>
        <taxon>Bacillati</taxon>
        <taxon>Bacillota</taxon>
        <taxon>Bacilli</taxon>
        <taxon>Bacillales</taxon>
        <taxon>Paenibacillaceae</taxon>
        <taxon>Paenibacillus</taxon>
    </lineage>
</organism>